<dbReference type="EMBL" id="CAJGYM010000002">
    <property type="protein sequence ID" value="CAD6185234.1"/>
    <property type="molecule type" value="Genomic_DNA"/>
</dbReference>
<organism evidence="1 2">
    <name type="scientific">Caenorhabditis auriculariae</name>
    <dbReference type="NCBI Taxonomy" id="2777116"/>
    <lineage>
        <taxon>Eukaryota</taxon>
        <taxon>Metazoa</taxon>
        <taxon>Ecdysozoa</taxon>
        <taxon>Nematoda</taxon>
        <taxon>Chromadorea</taxon>
        <taxon>Rhabditida</taxon>
        <taxon>Rhabditina</taxon>
        <taxon>Rhabditomorpha</taxon>
        <taxon>Rhabditoidea</taxon>
        <taxon>Rhabditidae</taxon>
        <taxon>Peloderinae</taxon>
        <taxon>Caenorhabditis</taxon>
    </lineage>
</organism>
<reference evidence="1" key="1">
    <citation type="submission" date="2020-10" db="EMBL/GenBank/DDBJ databases">
        <authorList>
            <person name="Kikuchi T."/>
        </authorList>
    </citation>
    <scope>NUCLEOTIDE SEQUENCE</scope>
    <source>
        <strain evidence="1">NKZ352</strain>
    </source>
</reference>
<name>A0A8S1GQQ6_9PELO</name>
<accession>A0A8S1GQQ6</accession>
<comment type="caution">
    <text evidence="1">The sequence shown here is derived from an EMBL/GenBank/DDBJ whole genome shotgun (WGS) entry which is preliminary data.</text>
</comment>
<evidence type="ECO:0000313" key="1">
    <source>
        <dbReference type="EMBL" id="CAD6185234.1"/>
    </source>
</evidence>
<proteinExistence type="predicted"/>
<dbReference type="AlphaFoldDB" id="A0A8S1GQQ6"/>
<evidence type="ECO:0000313" key="2">
    <source>
        <dbReference type="Proteomes" id="UP000835052"/>
    </source>
</evidence>
<dbReference type="Proteomes" id="UP000835052">
    <property type="component" value="Unassembled WGS sequence"/>
</dbReference>
<protein>
    <submittedName>
        <fullName evidence="1">Uncharacterized protein</fullName>
    </submittedName>
</protein>
<gene>
    <name evidence="1" type="ORF">CAUJ_LOCUS1153</name>
</gene>
<sequence>MALERRRFADWRSCRTAFADAPPRVDLPSSPTAPLTWKRSERPTAVLYVSRDFARTVLLLHRFCGPSSDKQRSADCEVDGKGTPWQTAPPPLLTCCQLRGPFVLDLKLQMIWAVMMWETDFCRSAFENLIFEVQQGSENFPTHMKAGVCLTRAIISPYT</sequence>
<keyword evidence="2" id="KW-1185">Reference proteome</keyword>